<feature type="non-terminal residue" evidence="2">
    <location>
        <position position="1"/>
    </location>
</feature>
<comment type="caution">
    <text evidence="2">The sequence shown here is derived from an EMBL/GenBank/DDBJ whole genome shotgun (WGS) entry which is preliminary data.</text>
</comment>
<gene>
    <name evidence="2" type="ORF">C0184_06990</name>
</gene>
<organism evidence="2 3">
    <name type="scientific">Chloroflexus aggregans</name>
    <dbReference type="NCBI Taxonomy" id="152260"/>
    <lineage>
        <taxon>Bacteria</taxon>
        <taxon>Bacillati</taxon>
        <taxon>Chloroflexota</taxon>
        <taxon>Chloroflexia</taxon>
        <taxon>Chloroflexales</taxon>
        <taxon>Chloroflexineae</taxon>
        <taxon>Chloroflexaceae</taxon>
        <taxon>Chloroflexus</taxon>
    </lineage>
</organism>
<evidence type="ECO:0000256" key="1">
    <source>
        <dbReference type="SAM" id="Phobius"/>
    </source>
</evidence>
<keyword evidence="1" id="KW-1133">Transmembrane helix</keyword>
<feature type="transmembrane region" description="Helical" evidence="1">
    <location>
        <begin position="139"/>
        <end position="158"/>
    </location>
</feature>
<dbReference type="Pfam" id="PF20176">
    <property type="entry name" value="DUF6541"/>
    <property type="match status" value="1"/>
</dbReference>
<protein>
    <recommendedName>
        <fullName evidence="4">Glycosyltransferase RgtA/B/C/D-like domain-containing protein</fullName>
    </recommendedName>
</protein>
<evidence type="ECO:0008006" key="4">
    <source>
        <dbReference type="Google" id="ProtNLM"/>
    </source>
</evidence>
<evidence type="ECO:0000313" key="3">
    <source>
        <dbReference type="Proteomes" id="UP000243376"/>
    </source>
</evidence>
<feature type="transmembrane region" description="Helical" evidence="1">
    <location>
        <begin position="347"/>
        <end position="377"/>
    </location>
</feature>
<reference evidence="2 3" key="1">
    <citation type="submission" date="2018-01" db="EMBL/GenBank/DDBJ databases">
        <title>Metagenomic assembled genomes from two thermal pools in the Uzon Caldera, Kamchatka, Russia.</title>
        <authorList>
            <person name="Wilkins L."/>
            <person name="Ettinger C."/>
        </authorList>
    </citation>
    <scope>NUCLEOTIDE SEQUENCE [LARGE SCALE GENOMIC DNA]</scope>
    <source>
        <strain evidence="2">ZAV-02</strain>
    </source>
</reference>
<dbReference type="EMBL" id="PNIQ01000457">
    <property type="protein sequence ID" value="PMP82321.1"/>
    <property type="molecule type" value="Genomic_DNA"/>
</dbReference>
<name>A0A2J6X6D1_9CHLR</name>
<keyword evidence="1" id="KW-0472">Membrane</keyword>
<dbReference type="AlphaFoldDB" id="A0A2J6X6D1"/>
<feature type="transmembrane region" description="Helical" evidence="1">
    <location>
        <begin position="216"/>
        <end position="235"/>
    </location>
</feature>
<proteinExistence type="predicted"/>
<feature type="transmembrane region" description="Helical" evidence="1">
    <location>
        <begin position="298"/>
        <end position="316"/>
    </location>
</feature>
<sequence>IRRIAPASGNWRQAALPIQPRHHLIGWVLILLTGAACAVRLFLVRDVPLGFYGDSYHHTVITQLLIDHGGLFRSWEPYAPAVTFTYHYAFHTIGAWWHWLAGIPATQAVIWVGQVMNGLSVPLMYLLTAQLTNSRLTGVWAAVIVGFVSVYPAYYVNWGRYTQLAGQTVLPAAGIAWMTLIDSALQPQRSWRSLVRPLVLVIIASAGLVVSHYRVAILAICLLVAYTVTVLVTAWPIERRALIRFLTVGAIGAIGTLLLALPWLWRVREGQITRLTTNLVLNNSEASNPFSLETVGAAFQHGLFPLAALGLGSLLWRRQLGGIVLALWAYLAWMVANPQLIGLNGQGLISTFTVLIGAYMVIAPAAGAGIVALFRLIARLMITLPRHAATALVAIHLGSGILVVGWGSYFQATILDPAYQLATPADLKAAAWIRDHLPPDAAIFVNGFAAYGGYVYAGNDGGWWLTFLTGRRTNLLPMAVGFEATNPPNLLQIIREQHQAIQQYPIGSAEAAAALRSLGFAYLYNGPAANPPDEYLDPAQIDATPLYELIYRQDGVSIWRIR</sequence>
<feature type="transmembrane region" description="Helical" evidence="1">
    <location>
        <begin position="24"/>
        <end position="43"/>
    </location>
</feature>
<feature type="transmembrane region" description="Helical" evidence="1">
    <location>
        <begin position="108"/>
        <end position="127"/>
    </location>
</feature>
<dbReference type="Proteomes" id="UP000243376">
    <property type="component" value="Unassembled WGS sequence"/>
</dbReference>
<feature type="transmembrane region" description="Helical" evidence="1">
    <location>
        <begin position="193"/>
        <end position="210"/>
    </location>
</feature>
<accession>A0A2J6X6D1</accession>
<feature type="transmembrane region" description="Helical" evidence="1">
    <location>
        <begin position="323"/>
        <end position="341"/>
    </location>
</feature>
<feature type="transmembrane region" description="Helical" evidence="1">
    <location>
        <begin position="389"/>
        <end position="409"/>
    </location>
</feature>
<feature type="transmembrane region" description="Helical" evidence="1">
    <location>
        <begin position="242"/>
        <end position="265"/>
    </location>
</feature>
<dbReference type="InterPro" id="IPR046671">
    <property type="entry name" value="DUF6541"/>
</dbReference>
<keyword evidence="1" id="KW-0812">Transmembrane</keyword>
<evidence type="ECO:0000313" key="2">
    <source>
        <dbReference type="EMBL" id="PMP82321.1"/>
    </source>
</evidence>